<dbReference type="RefSeq" id="WP_084052810.1">
    <property type="nucleotide sequence ID" value="NZ_FWWT01000015.1"/>
</dbReference>
<sequence length="351" mass="40828">MKAIKYVILYLLIIQIFLGGLIPLSWGYTYRMDYELVKDNLSNIDIILEKISTKIKKENIQEYIVVLGDSVGYSGPCSAYDSIGANLQNIAQENGRDNLAIFNLSMPAMQTGDIYTMILKLKEHNISTENLIVNLIYAGFVNRNPDPPSVFWLKDELKRLDQESFTYVLPNLEANQYRENKKTEFKASILNKISLFKYKDFLKKKAEDIYKRETPHDPMGDARPWNEKEGLAEALQTPEYLLGFAPEPFVMTQENPQIYFIDKIIEQQKDKNTLIYLAGTNEVLMNEQVNTLGYQNNLKSIDNYFQYKPIKLLNLQNEIPEKYFTDHVHLTQEGYQKLASILWRNFNKRSL</sequence>
<protein>
    <recommendedName>
        <fullName evidence="4">GDSL-like Lipase/Acylhydrolase family protein</fullName>
    </recommendedName>
</protein>
<evidence type="ECO:0000313" key="3">
    <source>
        <dbReference type="Proteomes" id="UP000192731"/>
    </source>
</evidence>
<dbReference type="SUPFAM" id="SSF52266">
    <property type="entry name" value="SGNH hydrolase"/>
    <property type="match status" value="1"/>
</dbReference>
<keyword evidence="1" id="KW-0472">Membrane</keyword>
<dbReference type="Gene3D" id="3.40.50.1110">
    <property type="entry name" value="SGNH hydrolase"/>
    <property type="match status" value="1"/>
</dbReference>
<organism evidence="2 3">
    <name type="scientific">Desulfonispora thiosulfatigenes DSM 11270</name>
    <dbReference type="NCBI Taxonomy" id="656914"/>
    <lineage>
        <taxon>Bacteria</taxon>
        <taxon>Bacillati</taxon>
        <taxon>Bacillota</taxon>
        <taxon>Clostridia</taxon>
        <taxon>Eubacteriales</taxon>
        <taxon>Peptococcaceae</taxon>
        <taxon>Desulfonispora</taxon>
    </lineage>
</organism>
<dbReference type="InterPro" id="IPR036514">
    <property type="entry name" value="SGNH_hydro_sf"/>
</dbReference>
<keyword evidence="1" id="KW-1133">Transmembrane helix</keyword>
<accession>A0A1W1V4U6</accession>
<dbReference type="OrthoDB" id="2520504at2"/>
<dbReference type="STRING" id="656914.SAMN00017405_1827"/>
<name>A0A1W1V4U6_DESTI</name>
<evidence type="ECO:0008006" key="4">
    <source>
        <dbReference type="Google" id="ProtNLM"/>
    </source>
</evidence>
<evidence type="ECO:0000256" key="1">
    <source>
        <dbReference type="SAM" id="Phobius"/>
    </source>
</evidence>
<feature type="transmembrane region" description="Helical" evidence="1">
    <location>
        <begin position="7"/>
        <end position="28"/>
    </location>
</feature>
<dbReference type="EMBL" id="FWWT01000015">
    <property type="protein sequence ID" value="SMB88061.1"/>
    <property type="molecule type" value="Genomic_DNA"/>
</dbReference>
<reference evidence="2 3" key="1">
    <citation type="submission" date="2017-04" db="EMBL/GenBank/DDBJ databases">
        <authorList>
            <person name="Afonso C.L."/>
            <person name="Miller P.J."/>
            <person name="Scott M.A."/>
            <person name="Spackman E."/>
            <person name="Goraichik I."/>
            <person name="Dimitrov K.M."/>
            <person name="Suarez D.L."/>
            <person name="Swayne D.E."/>
        </authorList>
    </citation>
    <scope>NUCLEOTIDE SEQUENCE [LARGE SCALE GENOMIC DNA]</scope>
    <source>
        <strain evidence="2 3">DSM 11270</strain>
    </source>
</reference>
<gene>
    <name evidence="2" type="ORF">SAMN00017405_1827</name>
</gene>
<keyword evidence="1" id="KW-0812">Transmembrane</keyword>
<keyword evidence="3" id="KW-1185">Reference proteome</keyword>
<dbReference type="AlphaFoldDB" id="A0A1W1V4U6"/>
<dbReference type="Proteomes" id="UP000192731">
    <property type="component" value="Unassembled WGS sequence"/>
</dbReference>
<proteinExistence type="predicted"/>
<evidence type="ECO:0000313" key="2">
    <source>
        <dbReference type="EMBL" id="SMB88061.1"/>
    </source>
</evidence>